<sequence>MISTRGTRAQLKAPQRMTSLTGSGDLSDGIGTMCSPRTGCYYNATDDHGSP</sequence>
<dbReference type="Proteomes" id="UP000325598">
    <property type="component" value="Unassembled WGS sequence"/>
</dbReference>
<evidence type="ECO:0000256" key="1">
    <source>
        <dbReference type="SAM" id="MobiDB-lite"/>
    </source>
</evidence>
<name>A0A5J4LHJ5_9ACTN</name>
<protein>
    <submittedName>
        <fullName evidence="2">Uncharacterized protein</fullName>
    </submittedName>
</protein>
<evidence type="ECO:0000313" key="3">
    <source>
        <dbReference type="Proteomes" id="UP000325598"/>
    </source>
</evidence>
<dbReference type="EMBL" id="BLAG01000006">
    <property type="protein sequence ID" value="GES29665.1"/>
    <property type="molecule type" value="Genomic_DNA"/>
</dbReference>
<dbReference type="AlphaFoldDB" id="A0A5J4LHJ5"/>
<keyword evidence="3" id="KW-1185">Reference proteome</keyword>
<organism evidence="2 3">
    <name type="scientific">Streptomyces angustmyceticus</name>
    <dbReference type="NCBI Taxonomy" id="285578"/>
    <lineage>
        <taxon>Bacteria</taxon>
        <taxon>Bacillati</taxon>
        <taxon>Actinomycetota</taxon>
        <taxon>Actinomycetes</taxon>
        <taxon>Kitasatosporales</taxon>
        <taxon>Streptomycetaceae</taxon>
        <taxon>Streptomyces</taxon>
    </lineage>
</organism>
<comment type="caution">
    <text evidence="2">The sequence shown here is derived from an EMBL/GenBank/DDBJ whole genome shotgun (WGS) entry which is preliminary data.</text>
</comment>
<gene>
    <name evidence="2" type="ORF">San01_21520</name>
</gene>
<feature type="region of interest" description="Disordered" evidence="1">
    <location>
        <begin position="1"/>
        <end position="28"/>
    </location>
</feature>
<accession>A0A5J4LHJ5</accession>
<evidence type="ECO:0000313" key="2">
    <source>
        <dbReference type="EMBL" id="GES29665.1"/>
    </source>
</evidence>
<reference evidence="2 3" key="1">
    <citation type="submission" date="2019-10" db="EMBL/GenBank/DDBJ databases">
        <title>Whole genome shotgun sequence of Streptomyces angustmyceticus NBRC 3934.</title>
        <authorList>
            <person name="Hosoyama A."/>
            <person name="Ichikawa N."/>
            <person name="Kimura A."/>
            <person name="Kitahashi Y."/>
            <person name="Komaki H."/>
            <person name="Uohara A."/>
        </authorList>
    </citation>
    <scope>NUCLEOTIDE SEQUENCE [LARGE SCALE GENOMIC DNA]</scope>
    <source>
        <strain evidence="2 3">NBRC 3934</strain>
    </source>
</reference>
<proteinExistence type="predicted"/>